<dbReference type="EMBL" id="MHWD01000018">
    <property type="protein sequence ID" value="OHB03567.1"/>
    <property type="molecule type" value="Genomic_DNA"/>
</dbReference>
<keyword evidence="4 7" id="KW-0436">Ligase</keyword>
<accession>A0A1G2U219</accession>
<proteinExistence type="inferred from homology"/>
<dbReference type="Gene3D" id="3.40.50.720">
    <property type="entry name" value="NAD(P)-binding Rossmann-like Domain"/>
    <property type="match status" value="1"/>
</dbReference>
<dbReference type="InterPro" id="IPR004101">
    <property type="entry name" value="Mur_ligase_C"/>
</dbReference>
<keyword evidence="7 8" id="KW-0133">Cell shape</keyword>
<gene>
    <name evidence="7" type="primary">murD</name>
    <name evidence="11" type="ORF">A2920_02805</name>
</gene>
<keyword evidence="5 7" id="KW-0547">Nucleotide-binding</keyword>
<dbReference type="GO" id="GO:0051301">
    <property type="term" value="P:cell division"/>
    <property type="evidence" value="ECO:0007669"/>
    <property type="project" value="UniProtKB-KW"/>
</dbReference>
<dbReference type="InterPro" id="IPR013221">
    <property type="entry name" value="Mur_ligase_cen"/>
</dbReference>
<comment type="similarity">
    <text evidence="7">Belongs to the MurCDEF family.</text>
</comment>
<dbReference type="PANTHER" id="PTHR43692">
    <property type="entry name" value="UDP-N-ACETYLMURAMOYLALANINE--D-GLUTAMATE LIGASE"/>
    <property type="match status" value="1"/>
</dbReference>
<dbReference type="Proteomes" id="UP000179283">
    <property type="component" value="Unassembled WGS sequence"/>
</dbReference>
<dbReference type="SUPFAM" id="SSF53623">
    <property type="entry name" value="MurD-like peptide ligases, catalytic domain"/>
    <property type="match status" value="1"/>
</dbReference>
<comment type="subcellular location">
    <subcellularLocation>
        <location evidence="1 7 8">Cytoplasm</location>
    </subcellularLocation>
</comment>
<evidence type="ECO:0000256" key="2">
    <source>
        <dbReference type="ARBA" id="ARBA00004752"/>
    </source>
</evidence>
<dbReference type="GO" id="GO:0071555">
    <property type="term" value="P:cell wall organization"/>
    <property type="evidence" value="ECO:0007669"/>
    <property type="project" value="UniProtKB-KW"/>
</dbReference>
<feature type="binding site" evidence="7">
    <location>
        <begin position="123"/>
        <end position="129"/>
    </location>
    <ligand>
        <name>ATP</name>
        <dbReference type="ChEBI" id="CHEBI:30616"/>
    </ligand>
</feature>
<dbReference type="SUPFAM" id="SSF53244">
    <property type="entry name" value="MurD-like peptide ligases, peptide-binding domain"/>
    <property type="match status" value="1"/>
</dbReference>
<evidence type="ECO:0000256" key="4">
    <source>
        <dbReference type="ARBA" id="ARBA00022598"/>
    </source>
</evidence>
<dbReference type="Pfam" id="PF02875">
    <property type="entry name" value="Mur_ligase_C"/>
    <property type="match status" value="1"/>
</dbReference>
<dbReference type="HAMAP" id="MF_00639">
    <property type="entry name" value="MurD"/>
    <property type="match status" value="1"/>
</dbReference>
<evidence type="ECO:0000313" key="11">
    <source>
        <dbReference type="EMBL" id="OHB03567.1"/>
    </source>
</evidence>
<dbReference type="Gene3D" id="3.40.1190.10">
    <property type="entry name" value="Mur-like, catalytic domain"/>
    <property type="match status" value="2"/>
</dbReference>
<dbReference type="GO" id="GO:0005737">
    <property type="term" value="C:cytoplasm"/>
    <property type="evidence" value="ECO:0007669"/>
    <property type="project" value="UniProtKB-SubCell"/>
</dbReference>
<evidence type="ECO:0000256" key="7">
    <source>
        <dbReference type="HAMAP-Rule" id="MF_00639"/>
    </source>
</evidence>
<keyword evidence="7 8" id="KW-0961">Cell wall biogenesis/degradation</keyword>
<dbReference type="PANTHER" id="PTHR43692:SF1">
    <property type="entry name" value="UDP-N-ACETYLMURAMOYLALANINE--D-GLUTAMATE LIGASE"/>
    <property type="match status" value="1"/>
</dbReference>
<feature type="domain" description="Mur ligase C-terminal" evidence="9">
    <location>
        <begin position="306"/>
        <end position="421"/>
    </location>
</feature>
<dbReference type="Pfam" id="PF08245">
    <property type="entry name" value="Mur_ligase_M"/>
    <property type="match status" value="1"/>
</dbReference>
<keyword evidence="7 8" id="KW-0573">Peptidoglycan synthesis</keyword>
<dbReference type="EC" id="6.3.2.9" evidence="7 8"/>
<protein>
    <recommendedName>
        <fullName evidence="7 8">UDP-N-acetylmuramoylalanine--D-glutamate ligase</fullName>
        <ecNumber evidence="7 8">6.3.2.9</ecNumber>
    </recommendedName>
    <alternativeName>
        <fullName evidence="7">D-glutamic acid-adding enzyme</fullName>
    </alternativeName>
    <alternativeName>
        <fullName evidence="7">UDP-N-acetylmuramoyl-L-alanyl-D-glutamate synthetase</fullName>
    </alternativeName>
</protein>
<dbReference type="UniPathway" id="UPA00219"/>
<dbReference type="NCBIfam" id="TIGR01087">
    <property type="entry name" value="murD"/>
    <property type="match status" value="1"/>
</dbReference>
<comment type="pathway">
    <text evidence="2 7 8">Cell wall biogenesis; peptidoglycan biosynthesis.</text>
</comment>
<dbReference type="GO" id="GO:0009252">
    <property type="term" value="P:peptidoglycan biosynthetic process"/>
    <property type="evidence" value="ECO:0007669"/>
    <property type="project" value="UniProtKB-UniRule"/>
</dbReference>
<dbReference type="InterPro" id="IPR005762">
    <property type="entry name" value="MurD"/>
</dbReference>
<dbReference type="InterPro" id="IPR036565">
    <property type="entry name" value="Mur-like_cat_sf"/>
</dbReference>
<keyword evidence="3 7" id="KW-0963">Cytoplasm</keyword>
<name>A0A1G2U219_9BACT</name>
<evidence type="ECO:0000256" key="1">
    <source>
        <dbReference type="ARBA" id="ARBA00004496"/>
    </source>
</evidence>
<dbReference type="GO" id="GO:0005524">
    <property type="term" value="F:ATP binding"/>
    <property type="evidence" value="ECO:0007669"/>
    <property type="project" value="UniProtKB-UniRule"/>
</dbReference>
<organism evidence="11 12">
    <name type="scientific">Candidatus Zambryskibacteria bacterium RIFCSPLOWO2_01_FULL_43_17</name>
    <dbReference type="NCBI Taxonomy" id="1802760"/>
    <lineage>
        <taxon>Bacteria</taxon>
        <taxon>Candidatus Zambryskiibacteriota</taxon>
    </lineage>
</organism>
<dbReference type="GO" id="GO:0008360">
    <property type="term" value="P:regulation of cell shape"/>
    <property type="evidence" value="ECO:0007669"/>
    <property type="project" value="UniProtKB-KW"/>
</dbReference>
<feature type="domain" description="Mur ligase central" evidence="10">
    <location>
        <begin position="121"/>
        <end position="233"/>
    </location>
</feature>
<comment type="catalytic activity">
    <reaction evidence="7 8">
        <text>UDP-N-acetyl-alpha-D-muramoyl-L-alanine + D-glutamate + ATP = UDP-N-acetyl-alpha-D-muramoyl-L-alanyl-D-glutamate + ADP + phosphate + H(+)</text>
        <dbReference type="Rhea" id="RHEA:16429"/>
        <dbReference type="ChEBI" id="CHEBI:15378"/>
        <dbReference type="ChEBI" id="CHEBI:29986"/>
        <dbReference type="ChEBI" id="CHEBI:30616"/>
        <dbReference type="ChEBI" id="CHEBI:43474"/>
        <dbReference type="ChEBI" id="CHEBI:83898"/>
        <dbReference type="ChEBI" id="CHEBI:83900"/>
        <dbReference type="ChEBI" id="CHEBI:456216"/>
        <dbReference type="EC" id="6.3.2.9"/>
    </reaction>
</comment>
<reference evidence="11 12" key="1">
    <citation type="journal article" date="2016" name="Nat. Commun.">
        <title>Thousands of microbial genomes shed light on interconnected biogeochemical processes in an aquifer system.</title>
        <authorList>
            <person name="Anantharaman K."/>
            <person name="Brown C.T."/>
            <person name="Hug L.A."/>
            <person name="Sharon I."/>
            <person name="Castelle C.J."/>
            <person name="Probst A.J."/>
            <person name="Thomas B.C."/>
            <person name="Singh A."/>
            <person name="Wilkins M.J."/>
            <person name="Karaoz U."/>
            <person name="Brodie E.L."/>
            <person name="Williams K.H."/>
            <person name="Hubbard S.S."/>
            <person name="Banfield J.F."/>
        </authorList>
    </citation>
    <scope>NUCLEOTIDE SEQUENCE [LARGE SCALE GENOMIC DNA]</scope>
</reference>
<sequence length="451" mass="50010">MFYKKGMFRGNKITLMGLGLLGRGVGDAEFFAKEGAELIVTDLKTKSELKESLDKLRKYKNIKYHLGGHNIKDFEGRDFILKAAGVPLDSPYIKHAKDKGIPIIMSTALFALLSPAKIIGVTGTRGKSTVTAMIYEIIRQDKKRKGKVYLGGNVQGVATLPLLSKVKSGDMVVLELDSWQLQGFGDLRTSPGVSVFTTFMPDHLNYYKGDLNKYFEDKANIYRNQRGEDIFIAGEQLCSLPVNFTKKLPKGTHFVSERALPKNVSLRIPGEHNVYNAALAFEVTRTMKVPRNTIVSALEKFRGVSGRLEKISKIRGIEIYNDTTATTPHATVAALEALGKMKNIALILGGTDKGIDLKVLRDPIKQSCSSVSLLKGTGTDRLLSERIIGKNINYEIFSTLEKALQNALKTVPKDGIVLFSPGFTSFGMFKNEYDRGEKFVDLVKNECLKRK</sequence>
<evidence type="ECO:0000259" key="10">
    <source>
        <dbReference type="Pfam" id="PF08245"/>
    </source>
</evidence>
<evidence type="ECO:0000256" key="8">
    <source>
        <dbReference type="RuleBase" id="RU003664"/>
    </source>
</evidence>
<keyword evidence="6 7" id="KW-0067">ATP-binding</keyword>
<dbReference type="Pfam" id="PF21799">
    <property type="entry name" value="MurD-like_N"/>
    <property type="match status" value="1"/>
</dbReference>
<keyword evidence="7 8" id="KW-0132">Cell division</keyword>
<evidence type="ECO:0000313" key="12">
    <source>
        <dbReference type="Proteomes" id="UP000179283"/>
    </source>
</evidence>
<keyword evidence="7 8" id="KW-0131">Cell cycle</keyword>
<evidence type="ECO:0000256" key="5">
    <source>
        <dbReference type="ARBA" id="ARBA00022741"/>
    </source>
</evidence>
<comment type="caution">
    <text evidence="11">The sequence shown here is derived from an EMBL/GenBank/DDBJ whole genome shotgun (WGS) entry which is preliminary data.</text>
</comment>
<comment type="function">
    <text evidence="7 8">Cell wall formation. Catalyzes the addition of glutamate to the nucleotide precursor UDP-N-acetylmuramoyl-L-alanine (UMA).</text>
</comment>
<dbReference type="GO" id="GO:0008764">
    <property type="term" value="F:UDP-N-acetylmuramoylalanine-D-glutamate ligase activity"/>
    <property type="evidence" value="ECO:0007669"/>
    <property type="project" value="UniProtKB-UniRule"/>
</dbReference>
<evidence type="ECO:0000256" key="3">
    <source>
        <dbReference type="ARBA" id="ARBA00022490"/>
    </source>
</evidence>
<evidence type="ECO:0000259" key="9">
    <source>
        <dbReference type="Pfam" id="PF02875"/>
    </source>
</evidence>
<dbReference type="InterPro" id="IPR036615">
    <property type="entry name" value="Mur_ligase_C_dom_sf"/>
</dbReference>
<dbReference type="SUPFAM" id="SSF51984">
    <property type="entry name" value="MurCD N-terminal domain"/>
    <property type="match status" value="1"/>
</dbReference>
<evidence type="ECO:0000256" key="6">
    <source>
        <dbReference type="ARBA" id="ARBA00022840"/>
    </source>
</evidence>
<dbReference type="Gene3D" id="3.90.190.20">
    <property type="entry name" value="Mur ligase, C-terminal domain"/>
    <property type="match status" value="1"/>
</dbReference>
<dbReference type="AlphaFoldDB" id="A0A1G2U219"/>